<feature type="region of interest" description="Disordered" evidence="1">
    <location>
        <begin position="1"/>
        <end position="41"/>
    </location>
</feature>
<reference evidence="2 3" key="1">
    <citation type="submission" date="2024-03" db="EMBL/GenBank/DDBJ databases">
        <title>Adaptation during the transition from Ophiocordyceps entomopathogen to insect associate is accompanied by gene loss and intensified selection.</title>
        <authorList>
            <person name="Ward C.M."/>
            <person name="Onetto C.A."/>
            <person name="Borneman A.R."/>
        </authorList>
    </citation>
    <scope>NUCLEOTIDE SEQUENCE [LARGE SCALE GENOMIC DNA]</scope>
    <source>
        <strain evidence="2">AWRI1</strain>
        <tissue evidence="2">Single Adult Female</tissue>
    </source>
</reference>
<evidence type="ECO:0000313" key="3">
    <source>
        <dbReference type="Proteomes" id="UP001367676"/>
    </source>
</evidence>
<organism evidence="2 3">
    <name type="scientific">Parthenolecanium corni</name>
    <dbReference type="NCBI Taxonomy" id="536013"/>
    <lineage>
        <taxon>Eukaryota</taxon>
        <taxon>Metazoa</taxon>
        <taxon>Ecdysozoa</taxon>
        <taxon>Arthropoda</taxon>
        <taxon>Hexapoda</taxon>
        <taxon>Insecta</taxon>
        <taxon>Pterygota</taxon>
        <taxon>Neoptera</taxon>
        <taxon>Paraneoptera</taxon>
        <taxon>Hemiptera</taxon>
        <taxon>Sternorrhyncha</taxon>
        <taxon>Coccoidea</taxon>
        <taxon>Coccidae</taxon>
        <taxon>Parthenolecanium</taxon>
    </lineage>
</organism>
<proteinExistence type="predicted"/>
<dbReference type="Proteomes" id="UP001367676">
    <property type="component" value="Unassembled WGS sequence"/>
</dbReference>
<feature type="compositionally biased region" description="Basic and acidic residues" evidence="1">
    <location>
        <begin position="1"/>
        <end position="13"/>
    </location>
</feature>
<protein>
    <submittedName>
        <fullName evidence="2">Uncharacterized protein</fullName>
    </submittedName>
</protein>
<comment type="caution">
    <text evidence="2">The sequence shown here is derived from an EMBL/GenBank/DDBJ whole genome shotgun (WGS) entry which is preliminary data.</text>
</comment>
<dbReference type="EMBL" id="JBBCAQ010000041">
    <property type="protein sequence ID" value="KAK7571250.1"/>
    <property type="molecule type" value="Genomic_DNA"/>
</dbReference>
<name>A0AAN9XX52_9HEMI</name>
<accession>A0AAN9XX52</accession>
<evidence type="ECO:0000256" key="1">
    <source>
        <dbReference type="SAM" id="MobiDB-lite"/>
    </source>
</evidence>
<gene>
    <name evidence="2" type="ORF">V9T40_014854</name>
</gene>
<dbReference type="AlphaFoldDB" id="A0AAN9XX52"/>
<keyword evidence="3" id="KW-1185">Reference proteome</keyword>
<sequence>MIIERRPDTRLRTDNGQPTKPTTNNQQPTTNNQQPSIAGFDLPFPKHLRADVFKHVVEHRIVESPTLRLKSFEFRTNSKSGLSGRQPPPYFAPSEGLVNSKLKINNNNNNGTHTDTRNICTLNDVRMYRESETGYGNLYRETSVCIDEHIHDYDDDDKGTREYHDCVTHTLWSIEISTSISINKNKIAAYGAAEAARRFH</sequence>
<feature type="compositionally biased region" description="Low complexity" evidence="1">
    <location>
        <begin position="17"/>
        <end position="35"/>
    </location>
</feature>
<evidence type="ECO:0000313" key="2">
    <source>
        <dbReference type="EMBL" id="KAK7571250.1"/>
    </source>
</evidence>